<dbReference type="PANTHER" id="PTHR20937:SF3">
    <property type="entry name" value="IP14615P"/>
    <property type="match status" value="1"/>
</dbReference>
<dbReference type="SUPFAM" id="SSF47459">
    <property type="entry name" value="HLH, helix-loop-helix DNA-binding domain"/>
    <property type="match status" value="1"/>
</dbReference>
<accession>A0A8K0NYS7</accession>
<dbReference type="Gene3D" id="4.10.280.10">
    <property type="entry name" value="Helix-loop-helix DNA-binding domain"/>
    <property type="match status" value="1"/>
</dbReference>
<dbReference type="InterPro" id="IPR036638">
    <property type="entry name" value="HLH_DNA-bd_sf"/>
</dbReference>
<dbReference type="Proteomes" id="UP000792457">
    <property type="component" value="Unassembled WGS sequence"/>
</dbReference>
<dbReference type="PROSITE" id="PS50888">
    <property type="entry name" value="BHLH"/>
    <property type="match status" value="1"/>
</dbReference>
<gene>
    <name evidence="7" type="ORF">J437_LFUL008771</name>
</gene>
<reference evidence="7" key="1">
    <citation type="submission" date="2013-04" db="EMBL/GenBank/DDBJ databases">
        <authorList>
            <person name="Qu J."/>
            <person name="Murali S.C."/>
            <person name="Bandaranaike D."/>
            <person name="Bellair M."/>
            <person name="Blankenburg K."/>
            <person name="Chao H."/>
            <person name="Dinh H."/>
            <person name="Doddapaneni H."/>
            <person name="Downs B."/>
            <person name="Dugan-Rocha S."/>
            <person name="Elkadiri S."/>
            <person name="Gnanaolivu R.D."/>
            <person name="Hernandez B."/>
            <person name="Javaid M."/>
            <person name="Jayaseelan J.C."/>
            <person name="Lee S."/>
            <person name="Li M."/>
            <person name="Ming W."/>
            <person name="Munidasa M."/>
            <person name="Muniz J."/>
            <person name="Nguyen L."/>
            <person name="Ongeri F."/>
            <person name="Osuji N."/>
            <person name="Pu L.-L."/>
            <person name="Puazo M."/>
            <person name="Qu C."/>
            <person name="Quiroz J."/>
            <person name="Raj R."/>
            <person name="Weissenberger G."/>
            <person name="Xin Y."/>
            <person name="Zou X."/>
            <person name="Han Y."/>
            <person name="Richards S."/>
            <person name="Worley K."/>
            <person name="Muzny D."/>
            <person name="Gibbs R."/>
        </authorList>
    </citation>
    <scope>NUCLEOTIDE SEQUENCE</scope>
    <source>
        <strain evidence="7">Sampled in the wild</strain>
    </source>
</reference>
<protein>
    <recommendedName>
        <fullName evidence="6">BHLH domain-containing protein</fullName>
    </recommendedName>
</protein>
<dbReference type="GO" id="GO:0046983">
    <property type="term" value="F:protein dimerization activity"/>
    <property type="evidence" value="ECO:0007669"/>
    <property type="project" value="InterPro"/>
</dbReference>
<dbReference type="InterPro" id="IPR040259">
    <property type="entry name" value="Mesogenin/MesP"/>
</dbReference>
<keyword evidence="8" id="KW-1185">Reference proteome</keyword>
<evidence type="ECO:0000256" key="3">
    <source>
        <dbReference type="ARBA" id="ARBA00023125"/>
    </source>
</evidence>
<keyword evidence="3" id="KW-0238">DNA-binding</keyword>
<dbReference type="GO" id="GO:0005634">
    <property type="term" value="C:nucleus"/>
    <property type="evidence" value="ECO:0007669"/>
    <property type="project" value="TreeGrafter"/>
</dbReference>
<keyword evidence="2" id="KW-0805">Transcription regulation</keyword>
<dbReference type="Pfam" id="PF00010">
    <property type="entry name" value="HLH"/>
    <property type="match status" value="1"/>
</dbReference>
<evidence type="ECO:0000313" key="8">
    <source>
        <dbReference type="Proteomes" id="UP000792457"/>
    </source>
</evidence>
<keyword evidence="5" id="KW-0539">Nucleus</keyword>
<evidence type="ECO:0000256" key="4">
    <source>
        <dbReference type="ARBA" id="ARBA00023163"/>
    </source>
</evidence>
<proteinExistence type="predicted"/>
<evidence type="ECO:0000256" key="1">
    <source>
        <dbReference type="ARBA" id="ARBA00022473"/>
    </source>
</evidence>
<dbReference type="FunFam" id="4.10.280.10:FF:000090">
    <property type="entry name" value="Salivary gland-expressed bHLH"/>
    <property type="match status" value="1"/>
</dbReference>
<dbReference type="GO" id="GO:0000981">
    <property type="term" value="F:DNA-binding transcription factor activity, RNA polymerase II-specific"/>
    <property type="evidence" value="ECO:0007669"/>
    <property type="project" value="TreeGrafter"/>
</dbReference>
<sequence>MHPYARFVWKSSALGHSEVSTSELMEPSHIPSYLQEFCYFNGPELAQTKAGAGGHFSATGAASGAKEMRVPPLEPLCHSSEHIEDGHSVIIRQELNSKWRACNVQGVVPSQEKDYKKSACDRERTRMRDMNRAFDLLREKLPPCKPPGKRLSKIESLRMAIRYIRHLQSLVMEPEEGNGDYADREPIYKEPPYTWRSRGNLYEHSFRHQNHQEHSICDEFSGQTYVYSDAYYEDAQRSLVWTNPYRRQHLHGSKECIQDVTYDRTKY</sequence>
<dbReference type="SMART" id="SM00353">
    <property type="entry name" value="HLH"/>
    <property type="match status" value="1"/>
</dbReference>
<dbReference type="GO" id="GO:0001707">
    <property type="term" value="P:mesoderm formation"/>
    <property type="evidence" value="ECO:0007669"/>
    <property type="project" value="TreeGrafter"/>
</dbReference>
<evidence type="ECO:0000313" key="7">
    <source>
        <dbReference type="EMBL" id="KAG8226473.1"/>
    </source>
</evidence>
<evidence type="ECO:0000259" key="6">
    <source>
        <dbReference type="PROSITE" id="PS50888"/>
    </source>
</evidence>
<keyword evidence="4" id="KW-0804">Transcription</keyword>
<dbReference type="GO" id="GO:0000978">
    <property type="term" value="F:RNA polymerase II cis-regulatory region sequence-specific DNA binding"/>
    <property type="evidence" value="ECO:0007669"/>
    <property type="project" value="TreeGrafter"/>
</dbReference>
<dbReference type="EMBL" id="KZ308283">
    <property type="protein sequence ID" value="KAG8226473.1"/>
    <property type="molecule type" value="Genomic_DNA"/>
</dbReference>
<organism evidence="7 8">
    <name type="scientific">Ladona fulva</name>
    <name type="common">Scarce chaser dragonfly</name>
    <name type="synonym">Libellula fulva</name>
    <dbReference type="NCBI Taxonomy" id="123851"/>
    <lineage>
        <taxon>Eukaryota</taxon>
        <taxon>Metazoa</taxon>
        <taxon>Ecdysozoa</taxon>
        <taxon>Arthropoda</taxon>
        <taxon>Hexapoda</taxon>
        <taxon>Insecta</taxon>
        <taxon>Pterygota</taxon>
        <taxon>Palaeoptera</taxon>
        <taxon>Odonata</taxon>
        <taxon>Epiprocta</taxon>
        <taxon>Anisoptera</taxon>
        <taxon>Libelluloidea</taxon>
        <taxon>Libellulidae</taxon>
        <taxon>Ladona</taxon>
    </lineage>
</organism>
<keyword evidence="1" id="KW-0217">Developmental protein</keyword>
<feature type="domain" description="BHLH" evidence="6">
    <location>
        <begin position="114"/>
        <end position="167"/>
    </location>
</feature>
<evidence type="ECO:0000256" key="2">
    <source>
        <dbReference type="ARBA" id="ARBA00023015"/>
    </source>
</evidence>
<dbReference type="CDD" id="cd11390">
    <property type="entry name" value="bHLH_TS"/>
    <property type="match status" value="1"/>
</dbReference>
<name>A0A8K0NYS7_LADFU</name>
<dbReference type="AlphaFoldDB" id="A0A8K0NYS7"/>
<evidence type="ECO:0000256" key="5">
    <source>
        <dbReference type="ARBA" id="ARBA00023242"/>
    </source>
</evidence>
<dbReference type="OrthoDB" id="9946827at2759"/>
<reference evidence="7" key="2">
    <citation type="submission" date="2017-10" db="EMBL/GenBank/DDBJ databases">
        <title>Ladona fulva Genome sequencing and assembly.</title>
        <authorList>
            <person name="Murali S."/>
            <person name="Richards S."/>
            <person name="Bandaranaike D."/>
            <person name="Bellair M."/>
            <person name="Blankenburg K."/>
            <person name="Chao H."/>
            <person name="Dinh H."/>
            <person name="Doddapaneni H."/>
            <person name="Dugan-Rocha S."/>
            <person name="Elkadiri S."/>
            <person name="Gnanaolivu R."/>
            <person name="Hernandez B."/>
            <person name="Skinner E."/>
            <person name="Javaid M."/>
            <person name="Lee S."/>
            <person name="Li M."/>
            <person name="Ming W."/>
            <person name="Munidasa M."/>
            <person name="Muniz J."/>
            <person name="Nguyen L."/>
            <person name="Hughes D."/>
            <person name="Osuji N."/>
            <person name="Pu L.-L."/>
            <person name="Puazo M."/>
            <person name="Qu C."/>
            <person name="Quiroz J."/>
            <person name="Raj R."/>
            <person name="Weissenberger G."/>
            <person name="Xin Y."/>
            <person name="Zou X."/>
            <person name="Han Y."/>
            <person name="Worley K."/>
            <person name="Muzny D."/>
            <person name="Gibbs R."/>
        </authorList>
    </citation>
    <scope>NUCLEOTIDE SEQUENCE</scope>
    <source>
        <strain evidence="7">Sampled in the wild</strain>
    </source>
</reference>
<dbReference type="PANTHER" id="PTHR20937">
    <property type="entry name" value="IP14615P"/>
    <property type="match status" value="1"/>
</dbReference>
<dbReference type="InterPro" id="IPR011598">
    <property type="entry name" value="bHLH_dom"/>
</dbReference>
<comment type="caution">
    <text evidence="7">The sequence shown here is derived from an EMBL/GenBank/DDBJ whole genome shotgun (WGS) entry which is preliminary data.</text>
</comment>